<proteinExistence type="predicted"/>
<gene>
    <name evidence="1" type="ORF">N7U62_03330</name>
</gene>
<evidence type="ECO:0000313" key="1">
    <source>
        <dbReference type="EMBL" id="MCV9385675.1"/>
    </source>
</evidence>
<dbReference type="Proteomes" id="UP001300692">
    <property type="component" value="Unassembled WGS sequence"/>
</dbReference>
<dbReference type="RefSeq" id="WP_264136459.1">
    <property type="nucleotide sequence ID" value="NZ_JAOYOD010000001.1"/>
</dbReference>
<reference evidence="1 2" key="1">
    <citation type="submission" date="2022-10" db="EMBL/GenBank/DDBJ databases">
        <title>Comparative genomics and taxonomic characterization of three novel marine species of genus Reichenbachiella exhibiting antioxidant and polysaccharide degradation activities.</title>
        <authorList>
            <person name="Muhammad N."/>
            <person name="Lee Y.-J."/>
            <person name="Ko J."/>
            <person name="Kim S.-G."/>
        </authorList>
    </citation>
    <scope>NUCLEOTIDE SEQUENCE [LARGE SCALE GENOMIC DNA]</scope>
    <source>
        <strain evidence="1 2">ABR2-5</strain>
    </source>
</reference>
<comment type="caution">
    <text evidence="1">The sequence shown here is derived from an EMBL/GenBank/DDBJ whole genome shotgun (WGS) entry which is preliminary data.</text>
</comment>
<dbReference type="EMBL" id="JAOYOD010000001">
    <property type="protein sequence ID" value="MCV9385675.1"/>
    <property type="molecule type" value="Genomic_DNA"/>
</dbReference>
<name>A0ABT3CPN9_9BACT</name>
<evidence type="ECO:0000313" key="2">
    <source>
        <dbReference type="Proteomes" id="UP001300692"/>
    </source>
</evidence>
<organism evidence="1 2">
    <name type="scientific">Reichenbachiella ulvae</name>
    <dbReference type="NCBI Taxonomy" id="2980104"/>
    <lineage>
        <taxon>Bacteria</taxon>
        <taxon>Pseudomonadati</taxon>
        <taxon>Bacteroidota</taxon>
        <taxon>Cytophagia</taxon>
        <taxon>Cytophagales</taxon>
        <taxon>Reichenbachiellaceae</taxon>
        <taxon>Reichenbachiella</taxon>
    </lineage>
</organism>
<evidence type="ECO:0008006" key="3">
    <source>
        <dbReference type="Google" id="ProtNLM"/>
    </source>
</evidence>
<sequence length="242" mass="27779">MKSKSIFILFIQLSVGLTLILSHSFKAKAQSNPMLGLWGVDLVTVGDRDVTPTAKWFRFREDMSCEAGNGWTQNLIGTYTYSDGTFKPTNKNQPLDPFGPFKVTFTDDNMFWEREEEGMRVKVTLSPINKFPAAPADQVIGLWDLQIVKQKGKDITASYDPKGLQYLNVRWTRQYDVRLADGSQTRGFWHMDAHDPRLSLVNYDKEVPVEQYMIYTVGDSLIMESLDKQTVMTYQRILERPS</sequence>
<keyword evidence="2" id="KW-1185">Reference proteome</keyword>
<protein>
    <recommendedName>
        <fullName evidence="3">Lipocalin-like domain-containing protein</fullName>
    </recommendedName>
</protein>
<accession>A0ABT3CPN9</accession>